<feature type="compositionally biased region" description="Basic and acidic residues" evidence="1">
    <location>
        <begin position="167"/>
        <end position="177"/>
    </location>
</feature>
<sequence length="177" mass="19233">MGIHLKIEPESEHNMMNPLNKIKKSTFELTPGLSQPLPTTLQKTVAAKGDVPEPNNILDDSPPKFVNVADVSSLVANDENPSSSKACFHFGLSSSLEASDENNDLELNDVPPPPPKNSLEGHQYTPSQEAPQDDHKSIDGDDQKSESSTSDTRSSNENITDPFAILELRDNIVEANS</sequence>
<dbReference type="Proteomes" id="UP001177003">
    <property type="component" value="Chromosome 4"/>
</dbReference>
<dbReference type="EMBL" id="OX465080">
    <property type="protein sequence ID" value="CAI9278181.1"/>
    <property type="molecule type" value="Genomic_DNA"/>
</dbReference>
<protein>
    <submittedName>
        <fullName evidence="2">Uncharacterized protein</fullName>
    </submittedName>
</protein>
<feature type="compositionally biased region" description="Low complexity" evidence="1">
    <location>
        <begin position="146"/>
        <end position="158"/>
    </location>
</feature>
<dbReference type="AlphaFoldDB" id="A0AA35YQ47"/>
<feature type="region of interest" description="Disordered" evidence="1">
    <location>
        <begin position="99"/>
        <end position="177"/>
    </location>
</feature>
<feature type="compositionally biased region" description="Basic and acidic residues" evidence="1">
    <location>
        <begin position="132"/>
        <end position="145"/>
    </location>
</feature>
<gene>
    <name evidence="2" type="ORF">LSALG_LOCUS18066</name>
</gene>
<proteinExistence type="predicted"/>
<name>A0AA35YQ47_LACSI</name>
<evidence type="ECO:0000256" key="1">
    <source>
        <dbReference type="SAM" id="MobiDB-lite"/>
    </source>
</evidence>
<keyword evidence="3" id="KW-1185">Reference proteome</keyword>
<organism evidence="2 3">
    <name type="scientific">Lactuca saligna</name>
    <name type="common">Willowleaf lettuce</name>
    <dbReference type="NCBI Taxonomy" id="75948"/>
    <lineage>
        <taxon>Eukaryota</taxon>
        <taxon>Viridiplantae</taxon>
        <taxon>Streptophyta</taxon>
        <taxon>Embryophyta</taxon>
        <taxon>Tracheophyta</taxon>
        <taxon>Spermatophyta</taxon>
        <taxon>Magnoliopsida</taxon>
        <taxon>eudicotyledons</taxon>
        <taxon>Gunneridae</taxon>
        <taxon>Pentapetalae</taxon>
        <taxon>asterids</taxon>
        <taxon>campanulids</taxon>
        <taxon>Asterales</taxon>
        <taxon>Asteraceae</taxon>
        <taxon>Cichorioideae</taxon>
        <taxon>Cichorieae</taxon>
        <taxon>Lactucinae</taxon>
        <taxon>Lactuca</taxon>
    </lineage>
</organism>
<reference evidence="2" key="1">
    <citation type="submission" date="2023-04" db="EMBL/GenBank/DDBJ databases">
        <authorList>
            <person name="Vijverberg K."/>
            <person name="Xiong W."/>
            <person name="Schranz E."/>
        </authorList>
    </citation>
    <scope>NUCLEOTIDE SEQUENCE</scope>
</reference>
<evidence type="ECO:0000313" key="2">
    <source>
        <dbReference type="EMBL" id="CAI9278181.1"/>
    </source>
</evidence>
<evidence type="ECO:0000313" key="3">
    <source>
        <dbReference type="Proteomes" id="UP001177003"/>
    </source>
</evidence>
<accession>A0AA35YQ47</accession>